<evidence type="ECO:0000313" key="9">
    <source>
        <dbReference type="Proteomes" id="UP000440224"/>
    </source>
</evidence>
<feature type="transmembrane region" description="Helical" evidence="6">
    <location>
        <begin position="183"/>
        <end position="201"/>
    </location>
</feature>
<evidence type="ECO:0000256" key="3">
    <source>
        <dbReference type="ARBA" id="ARBA00022989"/>
    </source>
</evidence>
<comment type="subcellular location">
    <subcellularLocation>
        <location evidence="1">Membrane</location>
        <topology evidence="1">Multi-pass membrane protein</topology>
    </subcellularLocation>
</comment>
<keyword evidence="2 6" id="KW-0812">Transmembrane</keyword>
<dbReference type="Proteomes" id="UP000440224">
    <property type="component" value="Unassembled WGS sequence"/>
</dbReference>
<evidence type="ECO:0000313" key="8">
    <source>
        <dbReference type="EMBL" id="MRG94294.1"/>
    </source>
</evidence>
<dbReference type="PANTHER" id="PTHR11814">
    <property type="entry name" value="SULFATE TRANSPORTER"/>
    <property type="match status" value="1"/>
</dbReference>
<proteinExistence type="predicted"/>
<evidence type="ECO:0000256" key="2">
    <source>
        <dbReference type="ARBA" id="ARBA00022692"/>
    </source>
</evidence>
<comment type="caution">
    <text evidence="8">The sequence shown here is derived from an EMBL/GenBank/DDBJ whole genome shotgun (WGS) entry which is preliminary data.</text>
</comment>
<feature type="transmembrane region" description="Helical" evidence="6">
    <location>
        <begin position="273"/>
        <end position="295"/>
    </location>
</feature>
<feature type="transmembrane region" description="Helical" evidence="6">
    <location>
        <begin position="101"/>
        <end position="118"/>
    </location>
</feature>
<dbReference type="AlphaFoldDB" id="A0A6N7PW33"/>
<dbReference type="GO" id="GO:0016020">
    <property type="term" value="C:membrane"/>
    <property type="evidence" value="ECO:0007669"/>
    <property type="project" value="UniProtKB-SubCell"/>
</dbReference>
<evidence type="ECO:0000256" key="4">
    <source>
        <dbReference type="ARBA" id="ARBA00023136"/>
    </source>
</evidence>
<name>A0A6N7PW33_9BACT</name>
<keyword evidence="9" id="KW-1185">Reference proteome</keyword>
<dbReference type="EMBL" id="WJIE01000005">
    <property type="protein sequence ID" value="MRG94294.1"/>
    <property type="molecule type" value="Genomic_DNA"/>
</dbReference>
<evidence type="ECO:0000256" key="6">
    <source>
        <dbReference type="SAM" id="Phobius"/>
    </source>
</evidence>
<dbReference type="OrthoDB" id="9769739at2"/>
<dbReference type="RefSeq" id="WP_153821098.1">
    <property type="nucleotide sequence ID" value="NZ_WJIE01000005.1"/>
</dbReference>
<feature type="transmembrane region" description="Helical" evidence="6">
    <location>
        <begin position="355"/>
        <end position="384"/>
    </location>
</feature>
<dbReference type="InterPro" id="IPR011547">
    <property type="entry name" value="SLC26A/SulP_dom"/>
</dbReference>
<feature type="transmembrane region" description="Helical" evidence="6">
    <location>
        <begin position="125"/>
        <end position="145"/>
    </location>
</feature>
<evidence type="ECO:0000259" key="7">
    <source>
        <dbReference type="Pfam" id="PF00916"/>
    </source>
</evidence>
<keyword evidence="3 6" id="KW-1133">Transmembrane helix</keyword>
<gene>
    <name evidence="8" type="ORF">GF068_20560</name>
</gene>
<feature type="transmembrane region" description="Helical" evidence="6">
    <location>
        <begin position="77"/>
        <end position="95"/>
    </location>
</feature>
<dbReference type="Pfam" id="PF00916">
    <property type="entry name" value="Sulfate_transp"/>
    <property type="match status" value="1"/>
</dbReference>
<feature type="region of interest" description="Disordered" evidence="5">
    <location>
        <begin position="521"/>
        <end position="544"/>
    </location>
</feature>
<feature type="transmembrane region" description="Helical" evidence="6">
    <location>
        <begin position="28"/>
        <end position="47"/>
    </location>
</feature>
<feature type="transmembrane region" description="Helical" evidence="6">
    <location>
        <begin position="210"/>
        <end position="230"/>
    </location>
</feature>
<accession>A0A6N7PW33</accession>
<protein>
    <submittedName>
        <fullName evidence="8">SulP family inorganic anion transporter</fullName>
    </submittedName>
</protein>
<reference evidence="8 9" key="1">
    <citation type="submission" date="2019-10" db="EMBL/GenBank/DDBJ databases">
        <title>A soil myxobacterium in the family Polyangiaceae.</title>
        <authorList>
            <person name="Li Y."/>
            <person name="Wang J."/>
        </authorList>
    </citation>
    <scope>NUCLEOTIDE SEQUENCE [LARGE SCALE GENOMIC DNA]</scope>
    <source>
        <strain evidence="8 9">DSM 14734</strain>
    </source>
</reference>
<organism evidence="8 9">
    <name type="scientific">Polyangium spumosum</name>
    <dbReference type="NCBI Taxonomy" id="889282"/>
    <lineage>
        <taxon>Bacteria</taxon>
        <taxon>Pseudomonadati</taxon>
        <taxon>Myxococcota</taxon>
        <taxon>Polyangia</taxon>
        <taxon>Polyangiales</taxon>
        <taxon>Polyangiaceae</taxon>
        <taxon>Polyangium</taxon>
    </lineage>
</organism>
<evidence type="ECO:0000256" key="1">
    <source>
        <dbReference type="ARBA" id="ARBA00004141"/>
    </source>
</evidence>
<dbReference type="GO" id="GO:0055085">
    <property type="term" value="P:transmembrane transport"/>
    <property type="evidence" value="ECO:0007669"/>
    <property type="project" value="InterPro"/>
</dbReference>
<dbReference type="InterPro" id="IPR001902">
    <property type="entry name" value="SLC26A/SulP_fam"/>
</dbReference>
<feature type="domain" description="SLC26A/SulP transporter" evidence="7">
    <location>
        <begin position="24"/>
        <end position="399"/>
    </location>
</feature>
<keyword evidence="4 6" id="KW-0472">Membrane</keyword>
<sequence length="544" mass="57632">MANAKTSGSGGEGGRPNLSPLANFKYDLPAGLVVFLVALPLCLGVALASNAPLFAGLTAGVIGGLLIPLLSRSPLSVCGPAAGLTAIVVAGIDKLGTFENFLVAVLLGGVLQIILGVARLGTAVYLIPSSVIKGMLAAIGLILILKQFPHAIGYDLDKEGSESFVVSESENTFTMVLHAFGRLERGALLISAVSMGILVLWEKTERLRKLTWLPGALVVVLVGTGLNILFRKGGMPIALEQSHLVTLPPYDGVSGALSQLRVPTFDALSNPSVYVVALTIGIVASLETLLSIEAVDKLDPWKRNTPLDRELIAQGLGNAASGLLGGLPVTSVIVRSSANINAGGRTRGATVFHGLFLLLAVLFIAPLLNMIPLACLASILLMTGYKLAKPELFKKMYKLGWDQFIPFAFTISAILLTDLLRGILAGIVVGVAFVLRSHMRAAFTITKEGKRRVITFKKDVSFLNKATFISVLKRVPDGSSVVIDGARAEFIDQDILEVIEDFQVSAAMRGIQVEIRDVRTKDDTRRPSMGSVAEPSPARLAART</sequence>
<feature type="transmembrane region" description="Helical" evidence="6">
    <location>
        <begin position="404"/>
        <end position="435"/>
    </location>
</feature>
<evidence type="ECO:0000256" key="5">
    <source>
        <dbReference type="SAM" id="MobiDB-lite"/>
    </source>
</evidence>